<dbReference type="EMBL" id="CP044016">
    <property type="protein sequence ID" value="QES89586.1"/>
    <property type="molecule type" value="Genomic_DNA"/>
</dbReference>
<dbReference type="InterPro" id="IPR000620">
    <property type="entry name" value="EamA_dom"/>
</dbReference>
<keyword evidence="1" id="KW-0812">Transmembrane</keyword>
<dbReference type="GO" id="GO:0016020">
    <property type="term" value="C:membrane"/>
    <property type="evidence" value="ECO:0007669"/>
    <property type="project" value="InterPro"/>
</dbReference>
<organism evidence="3 4">
    <name type="scientific">Rhizosphaericola mali</name>
    <dbReference type="NCBI Taxonomy" id="2545455"/>
    <lineage>
        <taxon>Bacteria</taxon>
        <taxon>Pseudomonadati</taxon>
        <taxon>Bacteroidota</taxon>
        <taxon>Chitinophagia</taxon>
        <taxon>Chitinophagales</taxon>
        <taxon>Chitinophagaceae</taxon>
        <taxon>Rhizosphaericola</taxon>
    </lineage>
</organism>
<feature type="transmembrane region" description="Helical" evidence="1">
    <location>
        <begin position="88"/>
        <end position="109"/>
    </location>
</feature>
<sequence length="295" mass="33697">MKKSFALLHAAIFLAGFTGIFGRLITLKAGLLVWYRLFFSFIILFLILLLTKKIKKYNLKDTIRQGFGGLLLGLHWVLFYSSIKYSNISVGVVCFCLTSFFTAILNPIINKVPFRWGELLLSCIALIGVGFIFNIDVSFQKGILIGVISSLFASLYVMYNEKMVHNYELLNINCYQMMGGWVGISILLPFLLKMDNMHFYIPDAKNLMYLFLLSSFCTVLLYLLIANVLKSLNAFTINLSFNLEPIYSIIGAMFIYHENKELTPTFYVGLALIILSVSLQMVKSMYQNRKLKKAY</sequence>
<feature type="transmembrane region" description="Helical" evidence="1">
    <location>
        <begin position="170"/>
        <end position="192"/>
    </location>
</feature>
<evidence type="ECO:0000313" key="3">
    <source>
        <dbReference type="EMBL" id="QES89586.1"/>
    </source>
</evidence>
<dbReference type="InterPro" id="IPR037185">
    <property type="entry name" value="EmrE-like"/>
</dbReference>
<dbReference type="SUPFAM" id="SSF103481">
    <property type="entry name" value="Multidrug resistance efflux transporter EmrE"/>
    <property type="match status" value="2"/>
</dbReference>
<feature type="domain" description="EamA" evidence="2">
    <location>
        <begin position="7"/>
        <end position="133"/>
    </location>
</feature>
<accession>A0A5P2G1A5</accession>
<reference evidence="3 4" key="1">
    <citation type="submission" date="2019-09" db="EMBL/GenBank/DDBJ databases">
        <title>Complete genome sequence of Arachidicoccus sp. B3-10 isolated from apple orchard soil.</title>
        <authorList>
            <person name="Kim H.S."/>
            <person name="Han K.-I."/>
            <person name="Suh M.K."/>
            <person name="Lee K.C."/>
            <person name="Eom M.K."/>
            <person name="Kim J.-S."/>
            <person name="Kang S.W."/>
            <person name="Sin Y."/>
            <person name="Lee J.-S."/>
        </authorList>
    </citation>
    <scope>NUCLEOTIDE SEQUENCE [LARGE SCALE GENOMIC DNA]</scope>
    <source>
        <strain evidence="3 4">B3-10</strain>
    </source>
</reference>
<evidence type="ECO:0000259" key="2">
    <source>
        <dbReference type="Pfam" id="PF00892"/>
    </source>
</evidence>
<protein>
    <submittedName>
        <fullName evidence="3">DMT family transporter</fullName>
    </submittedName>
</protein>
<feature type="transmembrane region" description="Helical" evidence="1">
    <location>
        <begin position="207"/>
        <end position="225"/>
    </location>
</feature>
<feature type="transmembrane region" description="Helical" evidence="1">
    <location>
        <begin position="237"/>
        <end position="256"/>
    </location>
</feature>
<dbReference type="Proteomes" id="UP000292424">
    <property type="component" value="Chromosome"/>
</dbReference>
<dbReference type="RefSeq" id="WP_131330529.1">
    <property type="nucleotide sequence ID" value="NZ_CP044016.1"/>
</dbReference>
<keyword evidence="1" id="KW-0472">Membrane</keyword>
<feature type="transmembrane region" description="Helical" evidence="1">
    <location>
        <begin position="32"/>
        <end position="51"/>
    </location>
</feature>
<feature type="transmembrane region" description="Helical" evidence="1">
    <location>
        <begin position="262"/>
        <end position="282"/>
    </location>
</feature>
<dbReference type="PANTHER" id="PTHR22911">
    <property type="entry name" value="ACYL-MALONYL CONDENSING ENZYME-RELATED"/>
    <property type="match status" value="1"/>
</dbReference>
<feature type="transmembrane region" description="Helical" evidence="1">
    <location>
        <begin position="63"/>
        <end position="82"/>
    </location>
</feature>
<gene>
    <name evidence="3" type="ORF">E0W69_013250</name>
</gene>
<feature type="domain" description="EamA" evidence="2">
    <location>
        <begin position="141"/>
        <end position="279"/>
    </location>
</feature>
<feature type="transmembrane region" description="Helical" evidence="1">
    <location>
        <begin position="139"/>
        <end position="158"/>
    </location>
</feature>
<name>A0A5P2G1A5_9BACT</name>
<dbReference type="PANTHER" id="PTHR22911:SF79">
    <property type="entry name" value="MOBA-LIKE NTP TRANSFERASE DOMAIN-CONTAINING PROTEIN"/>
    <property type="match status" value="1"/>
</dbReference>
<proteinExistence type="predicted"/>
<dbReference type="Pfam" id="PF00892">
    <property type="entry name" value="EamA"/>
    <property type="match status" value="2"/>
</dbReference>
<feature type="transmembrane region" description="Helical" evidence="1">
    <location>
        <begin position="116"/>
        <end position="133"/>
    </location>
</feature>
<dbReference type="AlphaFoldDB" id="A0A5P2G1A5"/>
<keyword evidence="1" id="KW-1133">Transmembrane helix</keyword>
<keyword evidence="4" id="KW-1185">Reference proteome</keyword>
<dbReference type="OrthoDB" id="9150437at2"/>
<evidence type="ECO:0000313" key="4">
    <source>
        <dbReference type="Proteomes" id="UP000292424"/>
    </source>
</evidence>
<dbReference type="KEGG" id="arac:E0W69_013250"/>
<evidence type="ECO:0000256" key="1">
    <source>
        <dbReference type="SAM" id="Phobius"/>
    </source>
</evidence>